<accession>A0ABQ5DEP3</accession>
<name>A0ABQ5DEP3_9ASTR</name>
<proteinExistence type="predicted"/>
<organism evidence="2 3">
    <name type="scientific">Tanacetum coccineum</name>
    <dbReference type="NCBI Taxonomy" id="301880"/>
    <lineage>
        <taxon>Eukaryota</taxon>
        <taxon>Viridiplantae</taxon>
        <taxon>Streptophyta</taxon>
        <taxon>Embryophyta</taxon>
        <taxon>Tracheophyta</taxon>
        <taxon>Spermatophyta</taxon>
        <taxon>Magnoliopsida</taxon>
        <taxon>eudicotyledons</taxon>
        <taxon>Gunneridae</taxon>
        <taxon>Pentapetalae</taxon>
        <taxon>asterids</taxon>
        <taxon>campanulids</taxon>
        <taxon>Asterales</taxon>
        <taxon>Asteraceae</taxon>
        <taxon>Asteroideae</taxon>
        <taxon>Anthemideae</taxon>
        <taxon>Anthemidinae</taxon>
        <taxon>Tanacetum</taxon>
    </lineage>
</organism>
<protein>
    <submittedName>
        <fullName evidence="2">Uncharacterized protein</fullName>
    </submittedName>
</protein>
<feature type="region of interest" description="Disordered" evidence="1">
    <location>
        <begin position="121"/>
        <end position="173"/>
    </location>
</feature>
<reference evidence="2" key="1">
    <citation type="journal article" date="2022" name="Int. J. Mol. Sci.">
        <title>Draft Genome of Tanacetum Coccineum: Genomic Comparison of Closely Related Tanacetum-Family Plants.</title>
        <authorList>
            <person name="Yamashiro T."/>
            <person name="Shiraishi A."/>
            <person name="Nakayama K."/>
            <person name="Satake H."/>
        </authorList>
    </citation>
    <scope>NUCLEOTIDE SEQUENCE</scope>
</reference>
<dbReference type="EMBL" id="BQNB010015224">
    <property type="protein sequence ID" value="GJT37450.1"/>
    <property type="molecule type" value="Genomic_DNA"/>
</dbReference>
<evidence type="ECO:0000256" key="1">
    <source>
        <dbReference type="SAM" id="MobiDB-lite"/>
    </source>
</evidence>
<sequence>MFFKKNVDYDVLIWEDFQYQIDTRQTSAKRREQMPYPRFTKIIINHFLSKQNTLPKRHGSFIHSIKYDSVMAKLKFVNKGEKDHKYGMLIPNLMMNDEIRESVPYMTYLALSTNTEENIPKMGKGKGLMGKNKADASVPMKELAESISRTEAEHQEEERRLNKTHAISSLKEN</sequence>
<gene>
    <name evidence="2" type="ORF">Tco_0937315</name>
</gene>
<feature type="compositionally biased region" description="Basic and acidic residues" evidence="1">
    <location>
        <begin position="142"/>
        <end position="161"/>
    </location>
</feature>
<evidence type="ECO:0000313" key="2">
    <source>
        <dbReference type="EMBL" id="GJT37450.1"/>
    </source>
</evidence>
<reference evidence="2" key="2">
    <citation type="submission" date="2022-01" db="EMBL/GenBank/DDBJ databases">
        <authorList>
            <person name="Yamashiro T."/>
            <person name="Shiraishi A."/>
            <person name="Satake H."/>
            <person name="Nakayama K."/>
        </authorList>
    </citation>
    <scope>NUCLEOTIDE SEQUENCE</scope>
</reference>
<evidence type="ECO:0000313" key="3">
    <source>
        <dbReference type="Proteomes" id="UP001151760"/>
    </source>
</evidence>
<keyword evidence="3" id="KW-1185">Reference proteome</keyword>
<dbReference type="Proteomes" id="UP001151760">
    <property type="component" value="Unassembled WGS sequence"/>
</dbReference>
<comment type="caution">
    <text evidence="2">The sequence shown here is derived from an EMBL/GenBank/DDBJ whole genome shotgun (WGS) entry which is preliminary data.</text>
</comment>